<evidence type="ECO:0000256" key="3">
    <source>
        <dbReference type="ARBA" id="ARBA00022679"/>
    </source>
</evidence>
<dbReference type="Pfam" id="PF13508">
    <property type="entry name" value="Acetyltransf_7"/>
    <property type="match status" value="1"/>
</dbReference>
<keyword evidence="8" id="KW-1185">Reference proteome</keyword>
<evidence type="ECO:0000256" key="5">
    <source>
        <dbReference type="ARBA" id="ARBA00049880"/>
    </source>
</evidence>
<evidence type="ECO:0000256" key="2">
    <source>
        <dbReference type="ARBA" id="ARBA00022649"/>
    </source>
</evidence>
<dbReference type="EMBL" id="NWTX01000012">
    <property type="protein sequence ID" value="PST46162.1"/>
    <property type="molecule type" value="Genomic_DNA"/>
</dbReference>
<organism evidence="7 8">
    <name type="scientific">Bifidobacterium callitrichos</name>
    <dbReference type="NCBI Taxonomy" id="762209"/>
    <lineage>
        <taxon>Bacteria</taxon>
        <taxon>Bacillati</taxon>
        <taxon>Actinomycetota</taxon>
        <taxon>Actinomycetes</taxon>
        <taxon>Bifidobacteriales</taxon>
        <taxon>Bifidobacteriaceae</taxon>
        <taxon>Bifidobacterium</taxon>
    </lineage>
</organism>
<dbReference type="PANTHER" id="PTHR36449">
    <property type="entry name" value="ACETYLTRANSFERASE-RELATED"/>
    <property type="match status" value="1"/>
</dbReference>
<comment type="caution">
    <text evidence="7">The sequence shown here is derived from an EMBL/GenBank/DDBJ whole genome shotgun (WGS) entry which is preliminary data.</text>
</comment>
<dbReference type="CDD" id="cd04301">
    <property type="entry name" value="NAT_SF"/>
    <property type="match status" value="1"/>
</dbReference>
<dbReference type="Proteomes" id="UP000240228">
    <property type="component" value="Unassembled WGS sequence"/>
</dbReference>
<accession>A0A2T3G9N1</accession>
<dbReference type="PANTHER" id="PTHR36449:SF1">
    <property type="entry name" value="ACETYLTRANSFERASE"/>
    <property type="match status" value="1"/>
</dbReference>
<dbReference type="AlphaFoldDB" id="A0A2T3G9N1"/>
<proteinExistence type="predicted"/>
<keyword evidence="3 7" id="KW-0808">Transferase</keyword>
<dbReference type="GO" id="GO:0016747">
    <property type="term" value="F:acyltransferase activity, transferring groups other than amino-acyl groups"/>
    <property type="evidence" value="ECO:0007669"/>
    <property type="project" value="InterPro"/>
</dbReference>
<reference evidence="7 8" key="2">
    <citation type="submission" date="2018-03" db="EMBL/GenBank/DDBJ databases">
        <title>The comparative genomics of Bifidobacterium callitrichos reflects dietary carbohydrate utilization within the common marmoset gut.</title>
        <authorList>
            <person name="Rani A."/>
        </authorList>
    </citation>
    <scope>NUCLEOTIDE SEQUENCE [LARGE SCALE GENOMIC DNA]</scope>
    <source>
        <strain evidence="7 8">UMA51805</strain>
    </source>
</reference>
<sequence>MEPGEDLADFHCGVPLIDEWAHTRATSAAKHGTAVVYVSRTTAGDTAGFYTLSSYAVERSRVLGGWLRRNTPDRIPAILLGMLGVALPYRGEGLGWRLLQDAIARARAASEQIGARALIVDPYDDSAESFYAHFGFQEIPGTDSMYLRLVWRPDPET</sequence>
<evidence type="ECO:0000256" key="1">
    <source>
        <dbReference type="ARBA" id="ARBA00022491"/>
    </source>
</evidence>
<dbReference type="PROSITE" id="PS51186">
    <property type="entry name" value="GNAT"/>
    <property type="match status" value="1"/>
</dbReference>
<comment type="catalytic activity">
    <reaction evidence="5">
        <text>glycyl-tRNA(Gly) + acetyl-CoA = N-acetylglycyl-tRNA(Gly) + CoA + H(+)</text>
        <dbReference type="Rhea" id="RHEA:81867"/>
        <dbReference type="Rhea" id="RHEA-COMP:9683"/>
        <dbReference type="Rhea" id="RHEA-COMP:19766"/>
        <dbReference type="ChEBI" id="CHEBI:15378"/>
        <dbReference type="ChEBI" id="CHEBI:57287"/>
        <dbReference type="ChEBI" id="CHEBI:57288"/>
        <dbReference type="ChEBI" id="CHEBI:78522"/>
        <dbReference type="ChEBI" id="CHEBI:232036"/>
    </reaction>
</comment>
<evidence type="ECO:0000313" key="8">
    <source>
        <dbReference type="Proteomes" id="UP000240228"/>
    </source>
</evidence>
<dbReference type="SUPFAM" id="SSF55729">
    <property type="entry name" value="Acyl-CoA N-acyltransferases (Nat)"/>
    <property type="match status" value="1"/>
</dbReference>
<dbReference type="InterPro" id="IPR016181">
    <property type="entry name" value="Acyl_CoA_acyltransferase"/>
</dbReference>
<keyword evidence="4" id="KW-0012">Acyltransferase</keyword>
<gene>
    <name evidence="7" type="ORF">CPA40_07435</name>
</gene>
<reference evidence="8" key="1">
    <citation type="submission" date="2017-09" db="EMBL/GenBank/DDBJ databases">
        <authorList>
            <person name="Sela D.A."/>
            <person name="Albert K."/>
        </authorList>
    </citation>
    <scope>NUCLEOTIDE SEQUENCE [LARGE SCALE GENOMIC DNA]</scope>
    <source>
        <strain evidence="8">UMA51805</strain>
    </source>
</reference>
<name>A0A2T3G9N1_9BIFI</name>
<feature type="domain" description="N-acetyltransferase" evidence="6">
    <location>
        <begin position="1"/>
        <end position="156"/>
    </location>
</feature>
<evidence type="ECO:0000259" key="6">
    <source>
        <dbReference type="PROSITE" id="PS51186"/>
    </source>
</evidence>
<protein>
    <submittedName>
        <fullName evidence="7">GNAT family N-acetyltransferase</fullName>
    </submittedName>
</protein>
<evidence type="ECO:0000313" key="7">
    <source>
        <dbReference type="EMBL" id="PST46162.1"/>
    </source>
</evidence>
<evidence type="ECO:0000256" key="4">
    <source>
        <dbReference type="ARBA" id="ARBA00023315"/>
    </source>
</evidence>
<keyword evidence="1" id="KW-0678">Repressor</keyword>
<dbReference type="Gene3D" id="3.40.630.30">
    <property type="match status" value="1"/>
</dbReference>
<keyword evidence="2" id="KW-1277">Toxin-antitoxin system</keyword>
<dbReference type="InterPro" id="IPR000182">
    <property type="entry name" value="GNAT_dom"/>
</dbReference>